<evidence type="ECO:0000313" key="2">
    <source>
        <dbReference type="Proteomes" id="UP000078542"/>
    </source>
</evidence>
<keyword evidence="2" id="KW-1185">Reference proteome</keyword>
<gene>
    <name evidence="1" type="ORF">ALC62_14441</name>
</gene>
<dbReference type="PANTHER" id="PTHR47326">
    <property type="entry name" value="TRANSPOSABLE ELEMENT TC3 TRANSPOSASE-LIKE PROTEIN"/>
    <property type="match status" value="1"/>
</dbReference>
<dbReference type="InterPro" id="IPR036397">
    <property type="entry name" value="RNaseH_sf"/>
</dbReference>
<dbReference type="Gene3D" id="3.30.420.10">
    <property type="entry name" value="Ribonuclease H-like superfamily/Ribonuclease H"/>
    <property type="match status" value="1"/>
</dbReference>
<dbReference type="EMBL" id="KQ978344">
    <property type="protein sequence ID" value="KYM94846.1"/>
    <property type="molecule type" value="Genomic_DNA"/>
</dbReference>
<evidence type="ECO:0008006" key="3">
    <source>
        <dbReference type="Google" id="ProtNLM"/>
    </source>
</evidence>
<dbReference type="PANTHER" id="PTHR47326:SF1">
    <property type="entry name" value="HTH PSQ-TYPE DOMAIN-CONTAINING PROTEIN"/>
    <property type="match status" value="1"/>
</dbReference>
<proteinExistence type="predicted"/>
<reference evidence="1 2" key="1">
    <citation type="submission" date="2016-03" db="EMBL/GenBank/DDBJ databases">
        <title>Cyphomyrmex costatus WGS genome.</title>
        <authorList>
            <person name="Nygaard S."/>
            <person name="Hu H."/>
            <person name="Boomsma J."/>
            <person name="Zhang G."/>
        </authorList>
    </citation>
    <scope>NUCLEOTIDE SEQUENCE [LARGE SCALE GENOMIC DNA]</scope>
    <source>
        <strain evidence="1">MS0001</strain>
        <tissue evidence="1">Whole body</tissue>
    </source>
</reference>
<sequence length="129" mass="14751">MAAMLKPSAEYNRRATIIEGLRAGRSATEIIRFFEYPRSTVYDVVCVTSRSRSKEFWPPNSSDLNPLDYYVWSVVERVTNKSRHPNMTSLRTAIKPAFVGMDSVTLQRACERFRPRIDAVIQANGGYIE</sequence>
<dbReference type="GO" id="GO:0003676">
    <property type="term" value="F:nucleic acid binding"/>
    <property type="evidence" value="ECO:0007669"/>
    <property type="project" value="InterPro"/>
</dbReference>
<dbReference type="Proteomes" id="UP000078542">
    <property type="component" value="Unassembled WGS sequence"/>
</dbReference>
<dbReference type="AlphaFoldDB" id="A0A195C3U1"/>
<organism evidence="1 2">
    <name type="scientific">Cyphomyrmex costatus</name>
    <dbReference type="NCBI Taxonomy" id="456900"/>
    <lineage>
        <taxon>Eukaryota</taxon>
        <taxon>Metazoa</taxon>
        <taxon>Ecdysozoa</taxon>
        <taxon>Arthropoda</taxon>
        <taxon>Hexapoda</taxon>
        <taxon>Insecta</taxon>
        <taxon>Pterygota</taxon>
        <taxon>Neoptera</taxon>
        <taxon>Endopterygota</taxon>
        <taxon>Hymenoptera</taxon>
        <taxon>Apocrita</taxon>
        <taxon>Aculeata</taxon>
        <taxon>Formicoidea</taxon>
        <taxon>Formicidae</taxon>
        <taxon>Myrmicinae</taxon>
        <taxon>Cyphomyrmex</taxon>
    </lineage>
</organism>
<name>A0A195C3U1_9HYME</name>
<evidence type="ECO:0000313" key="1">
    <source>
        <dbReference type="EMBL" id="KYM94846.1"/>
    </source>
</evidence>
<protein>
    <recommendedName>
        <fullName evidence="3">Mos1 transposase HTH domain-containing protein</fullName>
    </recommendedName>
</protein>
<accession>A0A195C3U1</accession>